<dbReference type="EMBL" id="JBBXMP010000065">
    <property type="protein sequence ID" value="KAL0064213.1"/>
    <property type="molecule type" value="Genomic_DNA"/>
</dbReference>
<evidence type="ECO:0000256" key="1">
    <source>
        <dbReference type="SAM" id="MobiDB-lite"/>
    </source>
</evidence>
<feature type="region of interest" description="Disordered" evidence="1">
    <location>
        <begin position="90"/>
        <end position="113"/>
    </location>
</feature>
<keyword evidence="3" id="KW-1185">Reference proteome</keyword>
<feature type="region of interest" description="Disordered" evidence="1">
    <location>
        <begin position="15"/>
        <end position="67"/>
    </location>
</feature>
<organism evidence="2 3">
    <name type="scientific">Marasmius tenuissimus</name>
    <dbReference type="NCBI Taxonomy" id="585030"/>
    <lineage>
        <taxon>Eukaryota</taxon>
        <taxon>Fungi</taxon>
        <taxon>Dikarya</taxon>
        <taxon>Basidiomycota</taxon>
        <taxon>Agaricomycotina</taxon>
        <taxon>Agaricomycetes</taxon>
        <taxon>Agaricomycetidae</taxon>
        <taxon>Agaricales</taxon>
        <taxon>Marasmiineae</taxon>
        <taxon>Marasmiaceae</taxon>
        <taxon>Marasmius</taxon>
    </lineage>
</organism>
<dbReference type="Proteomes" id="UP001437256">
    <property type="component" value="Unassembled WGS sequence"/>
</dbReference>
<name>A0ABR2ZS60_9AGAR</name>
<protein>
    <submittedName>
        <fullName evidence="2">Uncharacterized protein</fullName>
    </submittedName>
</protein>
<reference evidence="2 3" key="1">
    <citation type="submission" date="2024-05" db="EMBL/GenBank/DDBJ databases">
        <title>A draft genome resource for the thread blight pathogen Marasmius tenuissimus strain MS-2.</title>
        <authorList>
            <person name="Yulfo-Soto G.E."/>
            <person name="Baruah I.K."/>
            <person name="Amoako-Attah I."/>
            <person name="Bukari Y."/>
            <person name="Meinhardt L.W."/>
            <person name="Bailey B.A."/>
            <person name="Cohen S.P."/>
        </authorList>
    </citation>
    <scope>NUCLEOTIDE SEQUENCE [LARGE SCALE GENOMIC DNA]</scope>
    <source>
        <strain evidence="2 3">MS-2</strain>
    </source>
</reference>
<gene>
    <name evidence="2" type="ORF">AAF712_008793</name>
</gene>
<accession>A0ABR2ZS60</accession>
<evidence type="ECO:0000313" key="3">
    <source>
        <dbReference type="Proteomes" id="UP001437256"/>
    </source>
</evidence>
<proteinExistence type="predicted"/>
<evidence type="ECO:0000313" key="2">
    <source>
        <dbReference type="EMBL" id="KAL0064213.1"/>
    </source>
</evidence>
<feature type="compositionally biased region" description="Low complexity" evidence="1">
    <location>
        <begin position="90"/>
        <end position="103"/>
    </location>
</feature>
<feature type="compositionally biased region" description="Pro residues" evidence="1">
    <location>
        <begin position="104"/>
        <end position="113"/>
    </location>
</feature>
<comment type="caution">
    <text evidence="2">The sequence shown here is derived from an EMBL/GenBank/DDBJ whole genome shotgun (WGS) entry which is preliminary data.</text>
</comment>
<feature type="compositionally biased region" description="Polar residues" evidence="1">
    <location>
        <begin position="24"/>
        <end position="34"/>
    </location>
</feature>
<sequence>MQYVHPQFMAPGSYHRQYTPHLPPNSSSFHSQFPAQLPPNYTPHMQHPVQGMHPTVQGMHQQPAAHPGPILQDLQAQLDQVTRSFFEQQIYAQQSAPSAQQMQPPLPPGPGQQ</sequence>